<protein>
    <submittedName>
        <fullName evidence="7">Uncharacterized protein LOC115881889 isoform X1</fullName>
    </submittedName>
</protein>
<dbReference type="FunCoup" id="A0A6J2XWL2">
    <property type="interactions" value="13"/>
</dbReference>
<dbReference type="RefSeq" id="XP_030755471.1">
    <property type="nucleotide sequence ID" value="XM_030899611.1"/>
</dbReference>
<evidence type="ECO:0000313" key="6">
    <source>
        <dbReference type="Proteomes" id="UP000504635"/>
    </source>
</evidence>
<feature type="region of interest" description="Disordered" evidence="4">
    <location>
        <begin position="359"/>
        <end position="403"/>
    </location>
</feature>
<dbReference type="GeneID" id="115881889"/>
<dbReference type="InterPro" id="IPR001007">
    <property type="entry name" value="VWF_dom"/>
</dbReference>
<keyword evidence="6" id="KW-1185">Reference proteome</keyword>
<evidence type="ECO:0000256" key="4">
    <source>
        <dbReference type="SAM" id="MobiDB-lite"/>
    </source>
</evidence>
<dbReference type="AlphaFoldDB" id="A0A6J2XWL2"/>
<dbReference type="OrthoDB" id="364779at2759"/>
<dbReference type="PROSITE" id="PS50184">
    <property type="entry name" value="VWFC_2"/>
    <property type="match status" value="1"/>
</dbReference>
<evidence type="ECO:0000259" key="5">
    <source>
        <dbReference type="PROSITE" id="PS50184"/>
    </source>
</evidence>
<dbReference type="Proteomes" id="UP000504635">
    <property type="component" value="Unplaced"/>
</dbReference>
<dbReference type="SMART" id="SM00214">
    <property type="entry name" value="VWC"/>
    <property type="match status" value="3"/>
</dbReference>
<feature type="compositionally biased region" description="Low complexity" evidence="4">
    <location>
        <begin position="577"/>
        <end position="590"/>
    </location>
</feature>
<dbReference type="PANTHER" id="PTHR46698">
    <property type="entry name" value="CROSSVEINLESS 2"/>
    <property type="match status" value="1"/>
</dbReference>
<dbReference type="InParanoid" id="A0A6J2XWL2"/>
<dbReference type="SUPFAM" id="SSF57603">
    <property type="entry name" value="FnI-like domain"/>
    <property type="match status" value="4"/>
</dbReference>
<evidence type="ECO:0000256" key="3">
    <source>
        <dbReference type="ARBA" id="ARBA00022729"/>
    </source>
</evidence>
<feature type="domain" description="VWFC" evidence="5">
    <location>
        <begin position="726"/>
        <end position="789"/>
    </location>
</feature>
<reference evidence="7" key="1">
    <citation type="submission" date="2025-08" db="UniProtKB">
        <authorList>
            <consortium name="RefSeq"/>
        </authorList>
    </citation>
    <scope>IDENTIFICATION</scope>
    <source>
        <tissue evidence="7">Gonads</tissue>
    </source>
</reference>
<evidence type="ECO:0000256" key="2">
    <source>
        <dbReference type="ARBA" id="ARBA00022525"/>
    </source>
</evidence>
<name>A0A6J2XWL2_SITOR</name>
<organism evidence="6 7">
    <name type="scientific">Sitophilus oryzae</name>
    <name type="common">Rice weevil</name>
    <name type="synonym">Curculio oryzae</name>
    <dbReference type="NCBI Taxonomy" id="7048"/>
    <lineage>
        <taxon>Eukaryota</taxon>
        <taxon>Metazoa</taxon>
        <taxon>Ecdysozoa</taxon>
        <taxon>Arthropoda</taxon>
        <taxon>Hexapoda</taxon>
        <taxon>Insecta</taxon>
        <taxon>Pterygota</taxon>
        <taxon>Neoptera</taxon>
        <taxon>Endopterygota</taxon>
        <taxon>Coleoptera</taxon>
        <taxon>Polyphaga</taxon>
        <taxon>Cucujiformia</taxon>
        <taxon>Curculionidae</taxon>
        <taxon>Dryophthorinae</taxon>
        <taxon>Sitophilus</taxon>
    </lineage>
</organism>
<sequence length="1021" mass="112889">MVPLRFSSSVTVVWQRMPARAAFLVNVPGAGWTYKLIVGLVLLEVGSWWWSVVSADCWYDNQRHLEGSEVATSEPCLNCTCTRNILLCYLRVCPKLPDPPPPGCILLHRHRTCCQELICSDFYDGGNSLESRSEPEHPLELFPEETPSYGNGCISDGSIYAPGSAMHSSSLCEYCYCLAGKQICVKPKCLMQMKGCVPEYEDTSCCPVRYNCTTKIDEIRETTTPVTGSDKGGCLIDGLYYPEGVKVIGIGHSVCDNCYCVQGILRCEPLSCAPPLLGCTPVIRPGECCAASYNCNGTLEIEAEPNYGLFPTISKEYSKFRKEVQKRPIQTRNGVVTVAPLYALSDSWLDPTTKIISQRSPGTTRHFSTSNMMLSSTAKPLKERSSDSDISAEDDEQMNDTRKTTFGLNKTDITKMQNDSSTLSIQNKEDSVDDNSYLDLDKLNILSIVDTLLDTTVHKIEEDKNSELQNNTQLNVTDLHLIEGNSIEIAHTDPVTETEITETTSTTIHSLETTTNTEAYDETTTTFVDSTTSAELVTVRTVIKSTDCIDNTEDVLDSETVGDVTTTIKPNDDNEISLSESQTETTTTSEPLTTEYKAYPTAEIINNYSIVNNVNSVLGYPDISGKNNNTKEENLDYDYTEPTLPNVKIIPFVAADALDKDDAPEHPSPVYINEKIDHDGFTYNTNLFSPPTKTEGGFVPKEPPILQSFYDDTFPSRKKIPTDANVNCILDNQEITHGTPVLSDSACMTCSCFYGSVVCQKPNCPPPRPGCREAEKLSATLCCPNYICGFFLDESVVLDRYDIIPDLVTVAEGIIPSDPFNDVIRTEPAPDLQSLMGDMMSLQKISSASPIEQEIFTTTPGPDTEKLKEDGDFFELDKIWKLIFSKESKESNPKNSEEASNITSNKINPVKSYNTLETHEKINNLTHVRTETPTDFNNETDLLNQNEINNEKDASNGENMTNLQKTGGNVNSNIGVDILKLAGCNIYGRMYRVGRIISELSGPCLECKCTEIGVQCRQLSC</sequence>
<keyword evidence="3" id="KW-0732">Signal</keyword>
<feature type="region of interest" description="Disordered" evidence="4">
    <location>
        <begin position="570"/>
        <end position="590"/>
    </location>
</feature>
<evidence type="ECO:0000256" key="1">
    <source>
        <dbReference type="ARBA" id="ARBA00004613"/>
    </source>
</evidence>
<feature type="compositionally biased region" description="Polar residues" evidence="4">
    <location>
        <begin position="359"/>
        <end position="378"/>
    </location>
</feature>
<dbReference type="GO" id="GO:0005576">
    <property type="term" value="C:extracellular region"/>
    <property type="evidence" value="ECO:0007669"/>
    <property type="project" value="UniProtKB-SubCell"/>
</dbReference>
<dbReference type="InterPro" id="IPR052424">
    <property type="entry name" value="Kielin_Chordin-BMP_Reg"/>
</dbReference>
<dbReference type="KEGG" id="soy:115881889"/>
<evidence type="ECO:0000313" key="7">
    <source>
        <dbReference type="RefSeq" id="XP_030755471.1"/>
    </source>
</evidence>
<proteinExistence type="predicted"/>
<accession>A0A6J2XWL2</accession>
<keyword evidence="2" id="KW-0964">Secreted</keyword>
<dbReference type="PANTHER" id="PTHR46698:SF3">
    <property type="entry name" value="TENECTIN ISOFORM 1-RELATED"/>
    <property type="match status" value="1"/>
</dbReference>
<gene>
    <name evidence="7" type="primary">LOC115881889</name>
</gene>
<comment type="subcellular location">
    <subcellularLocation>
        <location evidence="1">Secreted</location>
    </subcellularLocation>
</comment>